<dbReference type="EMBL" id="JAQNDL010000005">
    <property type="protein sequence ID" value="MDC0723656.1"/>
    <property type="molecule type" value="Genomic_DNA"/>
</dbReference>
<dbReference type="Proteomes" id="UP001221686">
    <property type="component" value="Unassembled WGS sequence"/>
</dbReference>
<keyword evidence="2" id="KW-1185">Reference proteome</keyword>
<comment type="caution">
    <text evidence="1">The sequence shown here is derived from an EMBL/GenBank/DDBJ whole genome shotgun (WGS) entry which is preliminary data.</text>
</comment>
<name>A0ABT5ECQ6_9BACT</name>
<dbReference type="RefSeq" id="WP_272092199.1">
    <property type="nucleotide sequence ID" value="NZ_JAQNDL010000005.1"/>
</dbReference>
<evidence type="ECO:0000313" key="2">
    <source>
        <dbReference type="Proteomes" id="UP001221686"/>
    </source>
</evidence>
<evidence type="ECO:0000313" key="1">
    <source>
        <dbReference type="EMBL" id="MDC0723656.1"/>
    </source>
</evidence>
<sequence length="180" mass="19741">MAARKRTTPKPPAVPQDLHAPWAALLPPAMARIGRERGRWFAPRPVTAADLDAIATSHAPAGYLEFLRAFGGADTIETSFPYFGELQFLPARVVLRERATLDATPSWPKGALPIASTYDPPDACLGRYHALCTDGAVRSWTRREGLVRDEHPSFDAMLTWFLRSVAGDGVTYDPTTGFSF</sequence>
<gene>
    <name evidence="1" type="ORF">POL25_42630</name>
</gene>
<proteinExistence type="predicted"/>
<protein>
    <submittedName>
        <fullName evidence="1">SMI1/KNR4 family protein</fullName>
    </submittedName>
</protein>
<reference evidence="1 2" key="1">
    <citation type="submission" date="2022-11" db="EMBL/GenBank/DDBJ databases">
        <title>Minimal conservation of predation-associated metabolite biosynthetic gene clusters underscores biosynthetic potential of Myxococcota including descriptions for ten novel species: Archangium lansinium sp. nov., Myxococcus landrumus sp. nov., Nannocystis bai.</title>
        <authorList>
            <person name="Ahearne A."/>
            <person name="Stevens C."/>
            <person name="Dowd S."/>
        </authorList>
    </citation>
    <scope>NUCLEOTIDE SEQUENCE [LARGE SCALE GENOMIC DNA]</scope>
    <source>
        <strain evidence="1 2">BB15-2</strain>
    </source>
</reference>
<organism evidence="1 2">
    <name type="scientific">Nannocystis bainbridge</name>
    <dbReference type="NCBI Taxonomy" id="2995303"/>
    <lineage>
        <taxon>Bacteria</taxon>
        <taxon>Pseudomonadati</taxon>
        <taxon>Myxococcota</taxon>
        <taxon>Polyangia</taxon>
        <taxon>Nannocystales</taxon>
        <taxon>Nannocystaceae</taxon>
        <taxon>Nannocystis</taxon>
    </lineage>
</organism>
<accession>A0ABT5ECQ6</accession>